<evidence type="ECO:0000313" key="2">
    <source>
        <dbReference type="Proteomes" id="UP000325289"/>
    </source>
</evidence>
<protein>
    <submittedName>
        <fullName evidence="1">Putative transposase</fullName>
    </submittedName>
</protein>
<accession>A0A1I2CW74</accession>
<name>A0A1I2CW74_9RHOB</name>
<sequence>MDVSDVKRLKALEEENAKLKRLYADAMLDNTALKDLLGRKW</sequence>
<organism evidence="1 2">
    <name type="scientific">Roseivivax sediminis</name>
    <dbReference type="NCBI Taxonomy" id="936889"/>
    <lineage>
        <taxon>Bacteria</taxon>
        <taxon>Pseudomonadati</taxon>
        <taxon>Pseudomonadota</taxon>
        <taxon>Alphaproteobacteria</taxon>
        <taxon>Rhodobacterales</taxon>
        <taxon>Roseobacteraceae</taxon>
        <taxon>Roseivivax</taxon>
    </lineage>
</organism>
<reference evidence="1 2" key="1">
    <citation type="submission" date="2016-10" db="EMBL/GenBank/DDBJ databases">
        <authorList>
            <person name="Varghese N."/>
            <person name="Submissions S."/>
        </authorList>
    </citation>
    <scope>NUCLEOTIDE SEQUENCE [LARGE SCALE GENOMIC DNA]</scope>
    <source>
        <strain evidence="2">YIM D21,KCTC 23444,ACCC 10710</strain>
    </source>
</reference>
<keyword evidence="2" id="KW-1185">Reference proteome</keyword>
<proteinExistence type="predicted"/>
<dbReference type="Proteomes" id="UP000325289">
    <property type="component" value="Unassembled WGS sequence"/>
</dbReference>
<dbReference type="EMBL" id="FOMS01000014">
    <property type="protein sequence ID" value="SFE72445.1"/>
    <property type="molecule type" value="Genomic_DNA"/>
</dbReference>
<gene>
    <name evidence="1" type="ORF">SAMN04515678_114108</name>
</gene>
<dbReference type="AlphaFoldDB" id="A0A1I2CW74"/>
<evidence type="ECO:0000313" key="1">
    <source>
        <dbReference type="EMBL" id="SFE72445.1"/>
    </source>
</evidence>